<evidence type="ECO:0000313" key="7">
    <source>
        <dbReference type="Proteomes" id="UP000264820"/>
    </source>
</evidence>
<proteinExistence type="inferred from homology"/>
<protein>
    <recommendedName>
        <fullName evidence="2">Protein Flattop</fullName>
    </recommendedName>
    <alternativeName>
        <fullName evidence="3">Cilia- and flagella-associated protein 126</fullName>
    </alternativeName>
</protein>
<evidence type="ECO:0000256" key="1">
    <source>
        <dbReference type="ARBA" id="ARBA00009887"/>
    </source>
</evidence>
<evidence type="ECO:0000256" key="4">
    <source>
        <dbReference type="ARBA" id="ARBA00045261"/>
    </source>
</evidence>
<dbReference type="OMA" id="GLYPKNA"/>
<dbReference type="PANTHER" id="PTHR34639:SF1">
    <property type="entry name" value="PROTEIN FLATTOP"/>
    <property type="match status" value="1"/>
</dbReference>
<dbReference type="CDD" id="cd23705">
    <property type="entry name" value="Flattop"/>
    <property type="match status" value="1"/>
</dbReference>
<reference evidence="6" key="1">
    <citation type="submission" date="2025-08" db="UniProtKB">
        <authorList>
            <consortium name="Ensembl"/>
        </authorList>
    </citation>
    <scope>IDENTIFICATION</scope>
</reference>
<dbReference type="GO" id="GO:0036064">
    <property type="term" value="C:ciliary basal body"/>
    <property type="evidence" value="ECO:0007669"/>
    <property type="project" value="TreeGrafter"/>
</dbReference>
<feature type="compositionally biased region" description="Polar residues" evidence="5">
    <location>
        <begin position="112"/>
        <end position="122"/>
    </location>
</feature>
<dbReference type="PANTHER" id="PTHR34639">
    <property type="entry name" value="PROTEIN FLATTOP"/>
    <property type="match status" value="1"/>
</dbReference>
<name>A0A3Q2YEM6_HIPCM</name>
<reference evidence="6" key="2">
    <citation type="submission" date="2025-09" db="UniProtKB">
        <authorList>
            <consortium name="Ensembl"/>
        </authorList>
    </citation>
    <scope>IDENTIFICATION</scope>
</reference>
<sequence length="163" mass="18170">MSSNYSANQYDDAFRPQRLQNWCQAKQSNKASKARRGHTMFIADNRGHLLPGMAKRGSAWPDFKGTWDLPARIPVQRVNPTSRSVEGLERLKAWGLDPQPRGKSMPRRGSKNTDAAQDTSKQVLPVDSNGAKPLQCLLAVSGTLCGHLPRHLNSLLYLDLLHQ</sequence>
<comment type="similarity">
    <text evidence="1">Belongs to the Flattop family.</text>
</comment>
<evidence type="ECO:0000256" key="3">
    <source>
        <dbReference type="ARBA" id="ARBA00033306"/>
    </source>
</evidence>
<dbReference type="STRING" id="109280.ENSHCOP00000011707"/>
<dbReference type="InterPro" id="IPR038797">
    <property type="entry name" value="Fltp"/>
</dbReference>
<feature type="region of interest" description="Disordered" evidence="5">
    <location>
        <begin position="95"/>
        <end position="126"/>
    </location>
</feature>
<dbReference type="Proteomes" id="UP000264820">
    <property type="component" value="Unplaced"/>
</dbReference>
<dbReference type="GeneTree" id="ENSGT00390000001092"/>
<evidence type="ECO:0000256" key="5">
    <source>
        <dbReference type="SAM" id="MobiDB-lite"/>
    </source>
</evidence>
<dbReference type="Pfam" id="PF22611">
    <property type="entry name" value="CFAP126"/>
    <property type="match status" value="1"/>
</dbReference>
<keyword evidence="7" id="KW-1185">Reference proteome</keyword>
<comment type="function">
    <text evidence="4">Microtubule inner protein (MIP) part of the dynein-decorated doublet microtubules (DMTs) in cilia axoneme. Acts as a regulator of cilium basal body docking and positioning in mono- and multiciliated cells. Regulates basal body docking and cilia formation in multiciliated lung cells. Regulates kinocilium positioning and stereocilia bundle morphogenesis in the inner ear.</text>
</comment>
<evidence type="ECO:0000256" key="2">
    <source>
        <dbReference type="ARBA" id="ARBA00019181"/>
    </source>
</evidence>
<evidence type="ECO:0000313" key="6">
    <source>
        <dbReference type="Ensembl" id="ENSHCOP00000011707.1"/>
    </source>
</evidence>
<organism evidence="6 7">
    <name type="scientific">Hippocampus comes</name>
    <name type="common">Tiger tail seahorse</name>
    <dbReference type="NCBI Taxonomy" id="109280"/>
    <lineage>
        <taxon>Eukaryota</taxon>
        <taxon>Metazoa</taxon>
        <taxon>Chordata</taxon>
        <taxon>Craniata</taxon>
        <taxon>Vertebrata</taxon>
        <taxon>Euteleostomi</taxon>
        <taxon>Actinopterygii</taxon>
        <taxon>Neopterygii</taxon>
        <taxon>Teleostei</taxon>
        <taxon>Neoteleostei</taxon>
        <taxon>Acanthomorphata</taxon>
        <taxon>Syngnathiaria</taxon>
        <taxon>Syngnathiformes</taxon>
        <taxon>Syngnathoidei</taxon>
        <taxon>Syngnathidae</taxon>
        <taxon>Hippocampus</taxon>
    </lineage>
</organism>
<dbReference type="Ensembl" id="ENSHCOT00000018544.1">
    <property type="protein sequence ID" value="ENSHCOP00000011707.1"/>
    <property type="gene ID" value="ENSHCOG00000014569.1"/>
</dbReference>
<accession>A0A3Q2YEM6</accession>
<dbReference type="GO" id="GO:0044782">
    <property type="term" value="P:cilium organization"/>
    <property type="evidence" value="ECO:0007669"/>
    <property type="project" value="TreeGrafter"/>
</dbReference>
<dbReference type="AlphaFoldDB" id="A0A3Q2YEM6"/>